<keyword evidence="3" id="KW-1185">Reference proteome</keyword>
<evidence type="ECO:0000313" key="2">
    <source>
        <dbReference type="EMBL" id="ABD24819.1"/>
    </source>
</evidence>
<organism evidence="2 3">
    <name type="scientific">Novosphingobium aromaticivorans (strain ATCC 700278 / DSM 12444 / CCUG 56034 / CIP 105152 / NBRC 16084 / F199)</name>
    <dbReference type="NCBI Taxonomy" id="279238"/>
    <lineage>
        <taxon>Bacteria</taxon>
        <taxon>Pseudomonadati</taxon>
        <taxon>Pseudomonadota</taxon>
        <taxon>Alphaproteobacteria</taxon>
        <taxon>Sphingomonadales</taxon>
        <taxon>Sphingomonadaceae</taxon>
        <taxon>Novosphingobium</taxon>
    </lineage>
</organism>
<dbReference type="HOGENOM" id="CLU_1894058_0_0_5"/>
<reference evidence="3" key="1">
    <citation type="submission" date="2006-01" db="EMBL/GenBank/DDBJ databases">
        <title>Complete sequence of Novosphingobium aromaticivorans DSM 12444.</title>
        <authorList>
            <consortium name="US DOE Joint Genome Institute"/>
            <person name="Copeland A."/>
            <person name="Lucas S."/>
            <person name="Lapidus A."/>
            <person name="Barry K."/>
            <person name="Detter J.C."/>
            <person name="Glavina T."/>
            <person name="Hammon N."/>
            <person name="Israni S."/>
            <person name="Pitluck S."/>
            <person name="Chain P."/>
            <person name="Malfatti S."/>
            <person name="Shin M."/>
            <person name="Vergez L."/>
            <person name="Schmutz J."/>
            <person name="Larimer F."/>
            <person name="Land M."/>
            <person name="Kyrpides N."/>
            <person name="Ivanova N."/>
            <person name="Fredrickson J."/>
            <person name="Balkwill D."/>
            <person name="Romine M.F."/>
            <person name="Richardson P."/>
        </authorList>
    </citation>
    <scope>NUCLEOTIDE SEQUENCE [LARGE SCALE GENOMIC DNA]</scope>
    <source>
        <strain evidence="3">ATCC 700278 / DSM 12444 / CCUG 56034 / CIP 105152 / NBRC 16084 / F199</strain>
    </source>
</reference>
<proteinExistence type="predicted"/>
<accession>Q2GBF4</accession>
<keyword evidence="1" id="KW-0812">Transmembrane</keyword>
<protein>
    <submittedName>
        <fullName evidence="2">Uncharacterized protein</fullName>
    </submittedName>
</protein>
<keyword evidence="1" id="KW-1133">Transmembrane helix</keyword>
<name>Q2GBF4_NOVAD</name>
<evidence type="ECO:0000256" key="1">
    <source>
        <dbReference type="SAM" id="Phobius"/>
    </source>
</evidence>
<dbReference type="Proteomes" id="UP000009134">
    <property type="component" value="Chromosome"/>
</dbReference>
<sequence>MILAFFVSVTAIVLLTRLFASMIVFALPLYCAGLSAMYVWQHGLGIPAAVLAAAASAFALLVAAKLLVGSTSIPARIMVSLAFALPAGLAGYHAVQGIWGAFAPVGIASIIVGAGAALYFGLAAQKQLLSAPQG</sequence>
<dbReference type="EMBL" id="CP000248">
    <property type="protein sequence ID" value="ABD24819.1"/>
    <property type="molecule type" value="Genomic_DNA"/>
</dbReference>
<gene>
    <name evidence="2" type="ordered locus">Saro_0371</name>
</gene>
<dbReference type="KEGG" id="nar:Saro_0371"/>
<feature type="transmembrane region" description="Helical" evidence="1">
    <location>
        <begin position="101"/>
        <end position="122"/>
    </location>
</feature>
<keyword evidence="1" id="KW-0472">Membrane</keyword>
<feature type="transmembrane region" description="Helical" evidence="1">
    <location>
        <begin position="44"/>
        <end position="68"/>
    </location>
</feature>
<dbReference type="eggNOG" id="ENOG5031D63">
    <property type="taxonomic scope" value="Bacteria"/>
</dbReference>
<dbReference type="AlphaFoldDB" id="Q2GBF4"/>
<evidence type="ECO:0000313" key="3">
    <source>
        <dbReference type="Proteomes" id="UP000009134"/>
    </source>
</evidence>
<feature type="transmembrane region" description="Helical" evidence="1">
    <location>
        <begin position="75"/>
        <end position="95"/>
    </location>
</feature>
<dbReference type="RefSeq" id="WP_011444033.1">
    <property type="nucleotide sequence ID" value="NC_007794.1"/>
</dbReference>
<dbReference type="STRING" id="279238.Saro_0371"/>